<organism evidence="3 4">
    <name type="scientific">Candidatus Dechloromonas phosphorivorans</name>
    <dbReference type="NCBI Taxonomy" id="2899244"/>
    <lineage>
        <taxon>Bacteria</taxon>
        <taxon>Pseudomonadati</taxon>
        <taxon>Pseudomonadota</taxon>
        <taxon>Betaproteobacteria</taxon>
        <taxon>Rhodocyclales</taxon>
        <taxon>Azonexaceae</taxon>
        <taxon>Dechloromonas</taxon>
    </lineage>
</organism>
<dbReference type="InterPro" id="IPR054612">
    <property type="entry name" value="Phage_capsid-like_C"/>
</dbReference>
<gene>
    <name evidence="3" type="ORF">IPN75_09335</name>
</gene>
<feature type="domain" description="Phage capsid-like C-terminal" evidence="2">
    <location>
        <begin position="133"/>
        <end position="397"/>
    </location>
</feature>
<dbReference type="Pfam" id="PF05065">
    <property type="entry name" value="Phage_capsid"/>
    <property type="match status" value="1"/>
</dbReference>
<protein>
    <submittedName>
        <fullName evidence="3">Phage major capsid protein</fullName>
    </submittedName>
</protein>
<evidence type="ECO:0000313" key="4">
    <source>
        <dbReference type="Proteomes" id="UP000808146"/>
    </source>
</evidence>
<comment type="subcellular location">
    <subcellularLocation>
        <location evidence="1">Virion</location>
    </subcellularLocation>
</comment>
<dbReference type="Proteomes" id="UP000808146">
    <property type="component" value="Unassembled WGS sequence"/>
</dbReference>
<sequence>MGDLLAHLGGQELALRIAKRGGSTSQFFEAIAARTRDTGPTSSADAALGFDSRRDARTYSICRLIRAQAEQKWTDAGLELDLSNLATTKSGTIPNGFYVPLGIALRDFNAGTAGEAGNLIGATIDGARAADPLRKASVLAAMGATILPGLKSTLSIPRFTSSDSAAWKSEVAAAGTINETTARVELTPKRSAVVMVLSRQALLQATPELDQAISRQLTAALIELLEWGAVNGDGSNDAPVGIRNTASVTDVVGGVNGSALAYDHLVDLEYGPGAGNCPDTEFSGYLVNAKTRKRLRQTQRAWGGDEIWAGGERPLLGYRAAVTNNMPSNLEKGSSGAICSSVLFSSDWSQLMVAIYGGGIDLTVDRVTLASSGKIRIVAALHAGVAALVPAAFAKMDDAIIA</sequence>
<comment type="caution">
    <text evidence="3">The sequence shown here is derived from an EMBL/GenBank/DDBJ whole genome shotgun (WGS) entry which is preliminary data.</text>
</comment>
<evidence type="ECO:0000259" key="2">
    <source>
        <dbReference type="Pfam" id="PF05065"/>
    </source>
</evidence>
<accession>A0A9D7LP32</accession>
<dbReference type="Gene3D" id="3.30.2400.10">
    <property type="entry name" value="Major capsid protein gp5"/>
    <property type="match status" value="1"/>
</dbReference>
<dbReference type="NCBIfam" id="TIGR01554">
    <property type="entry name" value="major_cap_HK97"/>
    <property type="match status" value="1"/>
</dbReference>
<dbReference type="EMBL" id="JADKBR010000011">
    <property type="protein sequence ID" value="MBK8890574.1"/>
    <property type="molecule type" value="Genomic_DNA"/>
</dbReference>
<name>A0A9D7LP32_9RHOO</name>
<dbReference type="AlphaFoldDB" id="A0A9D7LP32"/>
<dbReference type="InterPro" id="IPR024455">
    <property type="entry name" value="Phage_capsid"/>
</dbReference>
<dbReference type="SUPFAM" id="SSF56563">
    <property type="entry name" value="Major capsid protein gp5"/>
    <property type="match status" value="1"/>
</dbReference>
<reference evidence="3" key="1">
    <citation type="submission" date="2020-10" db="EMBL/GenBank/DDBJ databases">
        <title>Connecting structure to function with the recovery of over 1000 high-quality activated sludge metagenome-assembled genomes encoding full-length rRNA genes using long-read sequencing.</title>
        <authorList>
            <person name="Singleton C.M."/>
            <person name="Petriglieri F."/>
            <person name="Kristensen J.M."/>
            <person name="Kirkegaard R.H."/>
            <person name="Michaelsen T.Y."/>
            <person name="Andersen M.H."/>
            <person name="Karst S.M."/>
            <person name="Dueholm M.S."/>
            <person name="Nielsen P.H."/>
            <person name="Albertsen M."/>
        </authorList>
    </citation>
    <scope>NUCLEOTIDE SEQUENCE</scope>
    <source>
        <strain evidence="3">OdNE_18-Q3-R46-58_BAT3C.305</strain>
    </source>
</reference>
<proteinExistence type="predicted"/>
<evidence type="ECO:0000256" key="1">
    <source>
        <dbReference type="ARBA" id="ARBA00004328"/>
    </source>
</evidence>
<evidence type="ECO:0000313" key="3">
    <source>
        <dbReference type="EMBL" id="MBK8890574.1"/>
    </source>
</evidence>